<protein>
    <submittedName>
        <fullName evidence="1">Uncharacterized protein</fullName>
    </submittedName>
</protein>
<reference evidence="1" key="1">
    <citation type="submission" date="2022-06" db="EMBL/GenBank/DDBJ databases">
        <title>Amycolatopsis iheyaensis sp. nov., a new species of the genus Amycolatopsis isolated from soil in Iheya island, Japan.</title>
        <authorList>
            <person name="Ngamcharungchit C."/>
            <person name="Kanto H."/>
            <person name="Take A."/>
            <person name="Intra B."/>
            <person name="Matsumoto A."/>
            <person name="Panbangred W."/>
            <person name="Inahashi Y."/>
        </authorList>
    </citation>
    <scope>NUCLEOTIDE SEQUENCE</scope>
    <source>
        <strain evidence="1">OK19-0408</strain>
    </source>
</reference>
<dbReference type="Proteomes" id="UP001144096">
    <property type="component" value="Unassembled WGS sequence"/>
</dbReference>
<accession>A0A9X2N794</accession>
<organism evidence="1 2">
    <name type="scientific">Amycolatopsis iheyensis</name>
    <dbReference type="NCBI Taxonomy" id="2945988"/>
    <lineage>
        <taxon>Bacteria</taxon>
        <taxon>Bacillati</taxon>
        <taxon>Actinomycetota</taxon>
        <taxon>Actinomycetes</taxon>
        <taxon>Pseudonocardiales</taxon>
        <taxon>Pseudonocardiaceae</taxon>
        <taxon>Amycolatopsis</taxon>
    </lineage>
</organism>
<comment type="caution">
    <text evidence="1">The sequence shown here is derived from an EMBL/GenBank/DDBJ whole genome shotgun (WGS) entry which is preliminary data.</text>
</comment>
<name>A0A9X2N794_9PSEU</name>
<dbReference type="EMBL" id="JAMXQV010000001">
    <property type="protein sequence ID" value="MCR6481806.1"/>
    <property type="molecule type" value="Genomic_DNA"/>
</dbReference>
<evidence type="ECO:0000313" key="2">
    <source>
        <dbReference type="Proteomes" id="UP001144096"/>
    </source>
</evidence>
<gene>
    <name evidence="1" type="ORF">M8542_03155</name>
</gene>
<proteinExistence type="predicted"/>
<keyword evidence="2" id="KW-1185">Reference proteome</keyword>
<dbReference type="AlphaFoldDB" id="A0A9X2N794"/>
<sequence>MSGDFIIDPRGKRDLGFLDWSPSRGMLHRVLEFVADEVEDPELAADLRDFVAGNYAFLSLSSYSEAQGAEIMRVIREKLPAAVEEWFPGDEGARQNIAELVEMVEEAEAAPSE</sequence>
<evidence type="ECO:0000313" key="1">
    <source>
        <dbReference type="EMBL" id="MCR6481806.1"/>
    </source>
</evidence>
<dbReference type="RefSeq" id="WP_257918429.1">
    <property type="nucleotide sequence ID" value="NZ_JAMXQV010000001.1"/>
</dbReference>